<protein>
    <submittedName>
        <fullName evidence="1">Uncharacterized protein</fullName>
    </submittedName>
</protein>
<dbReference type="Proteomes" id="UP001497680">
    <property type="component" value="Unassembled WGS sequence"/>
</dbReference>
<name>A0ACC0DFL6_9PEZI</name>
<gene>
    <name evidence="1" type="ORF">F4821DRAFT_255056</name>
</gene>
<sequence length="222" mass="25070">MACSPKSQWSALLNLLKDRLDQATKLVPDNGMAMSLKKHNAYYRAVFDRVREEVASRTDIPNAVMNPPTQMITLTFHGGWNKAHCLGCLDWHGTDDIIHVELHAKKNEPDGVTKDDLLECICKVLYGGVHMVDPASKKKTGIKLSDLNWKGTTVLCNLIDNMVYVGYMPVDPEQQQDKVVLEGGALGKRMSPVQGWDDDYFRRLTKNKGWTEEDWDNLTGCY</sequence>
<dbReference type="EMBL" id="MU394287">
    <property type="protein sequence ID" value="KAI6091240.1"/>
    <property type="molecule type" value="Genomic_DNA"/>
</dbReference>
<evidence type="ECO:0000313" key="2">
    <source>
        <dbReference type="Proteomes" id="UP001497680"/>
    </source>
</evidence>
<organism evidence="1 2">
    <name type="scientific">Hypoxylon rubiginosum</name>
    <dbReference type="NCBI Taxonomy" id="110542"/>
    <lineage>
        <taxon>Eukaryota</taxon>
        <taxon>Fungi</taxon>
        <taxon>Dikarya</taxon>
        <taxon>Ascomycota</taxon>
        <taxon>Pezizomycotina</taxon>
        <taxon>Sordariomycetes</taxon>
        <taxon>Xylariomycetidae</taxon>
        <taxon>Xylariales</taxon>
        <taxon>Hypoxylaceae</taxon>
        <taxon>Hypoxylon</taxon>
    </lineage>
</organism>
<accession>A0ACC0DFL6</accession>
<comment type="caution">
    <text evidence="1">The sequence shown here is derived from an EMBL/GenBank/DDBJ whole genome shotgun (WGS) entry which is preliminary data.</text>
</comment>
<reference evidence="1 2" key="1">
    <citation type="journal article" date="2022" name="New Phytol.">
        <title>Ecological generalism drives hyperdiversity of secondary metabolite gene clusters in xylarialean endophytes.</title>
        <authorList>
            <person name="Franco M.E.E."/>
            <person name="Wisecaver J.H."/>
            <person name="Arnold A.E."/>
            <person name="Ju Y.M."/>
            <person name="Slot J.C."/>
            <person name="Ahrendt S."/>
            <person name="Moore L.P."/>
            <person name="Eastman K.E."/>
            <person name="Scott K."/>
            <person name="Konkel Z."/>
            <person name="Mondo S.J."/>
            <person name="Kuo A."/>
            <person name="Hayes R.D."/>
            <person name="Haridas S."/>
            <person name="Andreopoulos B."/>
            <person name="Riley R."/>
            <person name="LaButti K."/>
            <person name="Pangilinan J."/>
            <person name="Lipzen A."/>
            <person name="Amirebrahimi M."/>
            <person name="Yan J."/>
            <person name="Adam C."/>
            <person name="Keymanesh K."/>
            <person name="Ng V."/>
            <person name="Louie K."/>
            <person name="Northen T."/>
            <person name="Drula E."/>
            <person name="Henrissat B."/>
            <person name="Hsieh H.M."/>
            <person name="Youens-Clark K."/>
            <person name="Lutzoni F."/>
            <person name="Miadlikowska J."/>
            <person name="Eastwood D.C."/>
            <person name="Hamelin R.C."/>
            <person name="Grigoriev I.V."/>
            <person name="U'Ren J.M."/>
        </authorList>
    </citation>
    <scope>NUCLEOTIDE SEQUENCE [LARGE SCALE GENOMIC DNA]</scope>
    <source>
        <strain evidence="1 2">ER1909</strain>
    </source>
</reference>
<proteinExistence type="predicted"/>
<keyword evidence="2" id="KW-1185">Reference proteome</keyword>
<evidence type="ECO:0000313" key="1">
    <source>
        <dbReference type="EMBL" id="KAI6091240.1"/>
    </source>
</evidence>